<dbReference type="InterPro" id="IPR003593">
    <property type="entry name" value="AAA+_ATPase"/>
</dbReference>
<feature type="transmembrane region" description="Helical" evidence="9">
    <location>
        <begin position="152"/>
        <end position="175"/>
    </location>
</feature>
<dbReference type="Proteomes" id="UP001595528">
    <property type="component" value="Unassembled WGS sequence"/>
</dbReference>
<evidence type="ECO:0000256" key="3">
    <source>
        <dbReference type="ARBA" id="ARBA00022741"/>
    </source>
</evidence>
<dbReference type="PROSITE" id="PS50929">
    <property type="entry name" value="ABC_TM1F"/>
    <property type="match status" value="1"/>
</dbReference>
<evidence type="ECO:0000259" key="12">
    <source>
        <dbReference type="PROSITE" id="PS50990"/>
    </source>
</evidence>
<feature type="domain" description="Peptidase C39" evidence="12">
    <location>
        <begin position="3"/>
        <end position="122"/>
    </location>
</feature>
<dbReference type="PANTHER" id="PTHR24221">
    <property type="entry name" value="ATP-BINDING CASSETTE SUB-FAMILY B"/>
    <property type="match status" value="1"/>
</dbReference>
<dbReference type="InterPro" id="IPR017871">
    <property type="entry name" value="ABC_transporter-like_CS"/>
</dbReference>
<evidence type="ECO:0000256" key="5">
    <source>
        <dbReference type="ARBA" id="ARBA00022927"/>
    </source>
</evidence>
<evidence type="ECO:0000259" key="11">
    <source>
        <dbReference type="PROSITE" id="PS50929"/>
    </source>
</evidence>
<keyword evidence="5" id="KW-0813">Transport</keyword>
<evidence type="ECO:0000256" key="7">
    <source>
        <dbReference type="ARBA" id="ARBA00023136"/>
    </source>
</evidence>
<dbReference type="Pfam" id="PF00005">
    <property type="entry name" value="ABC_tran"/>
    <property type="match status" value="1"/>
</dbReference>
<keyword evidence="6 9" id="KW-1133">Transmembrane helix</keyword>
<dbReference type="PROSITE" id="PS00211">
    <property type="entry name" value="ABC_TRANSPORTER_1"/>
    <property type="match status" value="1"/>
</dbReference>
<evidence type="ECO:0000256" key="8">
    <source>
        <dbReference type="ARBA" id="ARBA00043264"/>
    </source>
</evidence>
<dbReference type="InterPro" id="IPR011527">
    <property type="entry name" value="ABC1_TM_dom"/>
</dbReference>
<dbReference type="SUPFAM" id="SSF52540">
    <property type="entry name" value="P-loop containing nucleoside triphosphate hydrolases"/>
    <property type="match status" value="1"/>
</dbReference>
<dbReference type="RefSeq" id="WP_379906467.1">
    <property type="nucleotide sequence ID" value="NZ_JBHRTR010000054.1"/>
</dbReference>
<keyword evidence="8" id="KW-0080">Bacteriocin transport</keyword>
<dbReference type="InterPro" id="IPR036640">
    <property type="entry name" value="ABC1_TM_sf"/>
</dbReference>
<dbReference type="Gene3D" id="3.90.70.10">
    <property type="entry name" value="Cysteine proteinases"/>
    <property type="match status" value="1"/>
</dbReference>
<feature type="transmembrane region" description="Helical" evidence="9">
    <location>
        <begin position="187"/>
        <end position="213"/>
    </location>
</feature>
<evidence type="ECO:0000259" key="10">
    <source>
        <dbReference type="PROSITE" id="PS50893"/>
    </source>
</evidence>
<keyword evidence="7 9" id="KW-0472">Membrane</keyword>
<dbReference type="Gene3D" id="1.20.1560.10">
    <property type="entry name" value="ABC transporter type 1, transmembrane domain"/>
    <property type="match status" value="1"/>
</dbReference>
<dbReference type="Pfam" id="PF03412">
    <property type="entry name" value="Peptidase_C39"/>
    <property type="match status" value="1"/>
</dbReference>
<proteinExistence type="predicted"/>
<dbReference type="InterPro" id="IPR005074">
    <property type="entry name" value="Peptidase_C39"/>
</dbReference>
<comment type="subcellular location">
    <subcellularLocation>
        <location evidence="1">Cell membrane</location>
        <topology evidence="1">Multi-pass membrane protein</topology>
    </subcellularLocation>
</comment>
<gene>
    <name evidence="13" type="ORF">ACFOGJ_27375</name>
</gene>
<keyword evidence="14" id="KW-1185">Reference proteome</keyword>
<evidence type="ECO:0000256" key="9">
    <source>
        <dbReference type="SAM" id="Phobius"/>
    </source>
</evidence>
<dbReference type="SUPFAM" id="SSF90123">
    <property type="entry name" value="ABC transporter transmembrane region"/>
    <property type="match status" value="1"/>
</dbReference>
<dbReference type="InterPro" id="IPR039421">
    <property type="entry name" value="Type_1_exporter"/>
</dbReference>
<keyword evidence="2 9" id="KW-0812">Transmembrane</keyword>
<feature type="transmembrane region" description="Helical" evidence="9">
    <location>
        <begin position="289"/>
        <end position="308"/>
    </location>
</feature>
<dbReference type="SMART" id="SM00382">
    <property type="entry name" value="AAA"/>
    <property type="match status" value="1"/>
</dbReference>
<dbReference type="PROSITE" id="PS50990">
    <property type="entry name" value="PEPTIDASE_C39"/>
    <property type="match status" value="1"/>
</dbReference>
<dbReference type="Pfam" id="PF00664">
    <property type="entry name" value="ABC_membrane"/>
    <property type="match status" value="1"/>
</dbReference>
<feature type="domain" description="ABC transmembrane type-1" evidence="11">
    <location>
        <begin position="153"/>
        <end position="433"/>
    </location>
</feature>
<feature type="transmembrane region" description="Helical" evidence="9">
    <location>
        <begin position="261"/>
        <end position="282"/>
    </location>
</feature>
<dbReference type="PROSITE" id="PS50893">
    <property type="entry name" value="ABC_TRANSPORTER_2"/>
    <property type="match status" value="1"/>
</dbReference>
<evidence type="ECO:0000256" key="6">
    <source>
        <dbReference type="ARBA" id="ARBA00022989"/>
    </source>
</evidence>
<evidence type="ECO:0000256" key="4">
    <source>
        <dbReference type="ARBA" id="ARBA00022840"/>
    </source>
</evidence>
<reference evidence="14" key="1">
    <citation type="journal article" date="2019" name="Int. J. Syst. Evol. Microbiol.">
        <title>The Global Catalogue of Microorganisms (GCM) 10K type strain sequencing project: providing services to taxonomists for standard genome sequencing and annotation.</title>
        <authorList>
            <consortium name="The Broad Institute Genomics Platform"/>
            <consortium name="The Broad Institute Genome Sequencing Center for Infectious Disease"/>
            <person name="Wu L."/>
            <person name="Ma J."/>
        </authorList>
    </citation>
    <scope>NUCLEOTIDE SEQUENCE [LARGE SCALE GENOMIC DNA]</scope>
    <source>
        <strain evidence="14">KCTC 42964</strain>
    </source>
</reference>
<evidence type="ECO:0000313" key="13">
    <source>
        <dbReference type="EMBL" id="MFC3230998.1"/>
    </source>
</evidence>
<dbReference type="PANTHER" id="PTHR24221:SF654">
    <property type="entry name" value="ATP-BINDING CASSETTE SUB-FAMILY B MEMBER 6"/>
    <property type="match status" value="1"/>
</dbReference>
<accession>A0ABV7L9F9</accession>
<dbReference type="Gene3D" id="3.40.50.300">
    <property type="entry name" value="P-loop containing nucleotide triphosphate hydrolases"/>
    <property type="match status" value="1"/>
</dbReference>
<protein>
    <submittedName>
        <fullName evidence="13">Cysteine peptidase family C39 domain-containing protein</fullName>
    </submittedName>
</protein>
<keyword evidence="3" id="KW-0547">Nucleotide-binding</keyword>
<feature type="domain" description="ABC transporter" evidence="10">
    <location>
        <begin position="471"/>
        <end position="704"/>
    </location>
</feature>
<dbReference type="InterPro" id="IPR003439">
    <property type="entry name" value="ABC_transporter-like_ATP-bd"/>
</dbReference>
<organism evidence="13 14">
    <name type="scientific">Marinibaculum pumilum</name>
    <dbReference type="NCBI Taxonomy" id="1766165"/>
    <lineage>
        <taxon>Bacteria</taxon>
        <taxon>Pseudomonadati</taxon>
        <taxon>Pseudomonadota</taxon>
        <taxon>Alphaproteobacteria</taxon>
        <taxon>Rhodospirillales</taxon>
        <taxon>Rhodospirillaceae</taxon>
        <taxon>Marinibaculum</taxon>
    </lineage>
</organism>
<keyword evidence="4" id="KW-0067">ATP-binding</keyword>
<comment type="caution">
    <text evidence="13">The sequence shown here is derived from an EMBL/GenBank/DDBJ whole genome shotgun (WGS) entry which is preliminary data.</text>
</comment>
<feature type="transmembrane region" description="Helical" evidence="9">
    <location>
        <begin position="402"/>
        <end position="421"/>
    </location>
</feature>
<keyword evidence="5" id="KW-0653">Protein transport</keyword>
<dbReference type="InterPro" id="IPR027417">
    <property type="entry name" value="P-loop_NTPase"/>
</dbReference>
<dbReference type="EMBL" id="JBHRTR010000054">
    <property type="protein sequence ID" value="MFC3230998.1"/>
    <property type="molecule type" value="Genomic_DNA"/>
</dbReference>
<sequence length="711" mass="74606">MLQMEAVECGAACLGIVLGHFGRHVPLEELRIACGVSRDGSTAGSMVRVAAAHGLEAEGYRMDVEEVLAGPLPSVVLWNNNHFLVVEGARGDHVRLNDPAHGRRKVSLAEFATGYSGIVLTFAPGPGFQRGGRPPRPVSRLVAAVAARPGRLAFVLATGVLLAIPAFALPAFTAIFVDEILVRGRPWLAVLAGLLVLGIGQQAVLGWLQGMALLRLELRTTAERAAALVGHMLHLPVMFYAQRHLGDLAASAAEVPALARLTASGFSLAAVNLVTAVLLLALMAVLDPVLAAIAAAGALASLLVLVALQRARLDLSIRLQADTGRLFATTVIGIRSIETLKANADEDGFFARWAGHQARKLNSEQGLAVLEQAAGIAQPLIAMLTIAAALALGGLRVLDGVLSLGALLAFQALFAALAGPLQQVVATASQSQRAAAGLLRIDDVARHPPDWRHDPAAPDRDAGLPAGPASLRLEALRFRFNPQAPALIDGFDLDLRPGRWVALVGATGSGKSTLGRLATGLHLPEAGRIVLDGRPLQDWPREVLARRIATVDQEIALFAGSLRDNITLWDPDLPEAAIGRAIEDAALAPLLAGLPGGLDSRVDEDGRNFSGGERQRVELARALARDPALLVLDEGTSALDPVTEAAVMAALRRRGLSCLVIAHRLSTVRDCDEIIVMERGRIAERGDHAALLAAGGLYARMLAAEGGEAGT</sequence>
<name>A0ABV7L9F9_9PROT</name>
<evidence type="ECO:0000256" key="1">
    <source>
        <dbReference type="ARBA" id="ARBA00004651"/>
    </source>
</evidence>
<evidence type="ECO:0000256" key="2">
    <source>
        <dbReference type="ARBA" id="ARBA00022692"/>
    </source>
</evidence>
<evidence type="ECO:0000313" key="14">
    <source>
        <dbReference type="Proteomes" id="UP001595528"/>
    </source>
</evidence>